<proteinExistence type="predicted"/>
<dbReference type="InterPro" id="IPR007304">
    <property type="entry name" value="TAP46-like"/>
</dbReference>
<dbReference type="OrthoDB" id="10261753at2759"/>
<sequence>MSNEDTSLSSLFESAQRQFNSIEASELSCSCAEFQCAVMIRQLGILSDNEFVDDMNSLDLRFLLTDYYQGILTLKLTGGASTTVSSNQANNSNHSSTASTHEFRIHTLQTALKHLDTFLLTLDTHDALPTNAKPYLSSDPAVWSASKDAATNRSAKIERFKREKALKLRLESLQQAVDQARKDAATKSSNLDSRNSTVNDEDDFDLRDSEQYREVMLTTLELCVMKCVDEMRVARDEIDMLEQIAKMDSMRIGSASSSTSGGGRSAAAAAEALAASRVDDLSALKLKPDSLLSKDGKPRQPFIITNKREAFQKGVFRPGHNLPSMTIDEFLENQMKQGAIISGGGKMPEKVVADDNEEADDIETLKARAMDEFKDANPKGWGNRMNKG</sequence>
<dbReference type="AlphaFoldDB" id="A0A507E9B7"/>
<feature type="region of interest" description="Disordered" evidence="1">
    <location>
        <begin position="181"/>
        <end position="202"/>
    </location>
</feature>
<protein>
    <recommendedName>
        <fullName evidence="4">TAP42-like protein</fullName>
    </recommendedName>
</protein>
<feature type="region of interest" description="Disordered" evidence="1">
    <location>
        <begin position="369"/>
        <end position="388"/>
    </location>
</feature>
<accession>A0A507E9B7</accession>
<dbReference type="Proteomes" id="UP000320333">
    <property type="component" value="Unassembled WGS sequence"/>
</dbReference>
<reference evidence="2 3" key="1">
    <citation type="journal article" date="2019" name="Sci. Rep.">
        <title>Comparative genomics of chytrid fungi reveal insights into the obligate biotrophic and pathogenic lifestyle of Synchytrium endobioticum.</title>
        <authorList>
            <person name="van de Vossenberg B.T.L.H."/>
            <person name="Warris S."/>
            <person name="Nguyen H.D.T."/>
            <person name="van Gent-Pelzer M.P.E."/>
            <person name="Joly D.L."/>
            <person name="van de Geest H.C."/>
            <person name="Bonants P.J.M."/>
            <person name="Smith D.S."/>
            <person name="Levesque C.A."/>
            <person name="van der Lee T.A.J."/>
        </authorList>
    </citation>
    <scope>NUCLEOTIDE SEQUENCE [LARGE SCALE GENOMIC DNA]</scope>
    <source>
        <strain evidence="2 3">CBS 675.73</strain>
    </source>
</reference>
<evidence type="ECO:0000256" key="1">
    <source>
        <dbReference type="SAM" id="MobiDB-lite"/>
    </source>
</evidence>
<name>A0A507E9B7_9FUNG</name>
<dbReference type="STRING" id="246404.A0A507E9B7"/>
<evidence type="ECO:0000313" key="2">
    <source>
        <dbReference type="EMBL" id="TPX59758.1"/>
    </source>
</evidence>
<feature type="compositionally biased region" description="Polar residues" evidence="1">
    <location>
        <begin position="186"/>
        <end position="198"/>
    </location>
</feature>
<dbReference type="PANTHER" id="PTHR10933:SF9">
    <property type="entry name" value="IMMUNOGLOBULIN-BINDING PROTEIN 1"/>
    <property type="match status" value="1"/>
</dbReference>
<dbReference type="GO" id="GO:0051721">
    <property type="term" value="F:protein phosphatase 2A binding"/>
    <property type="evidence" value="ECO:0007669"/>
    <property type="project" value="TreeGrafter"/>
</dbReference>
<evidence type="ECO:0000313" key="3">
    <source>
        <dbReference type="Proteomes" id="UP000320333"/>
    </source>
</evidence>
<organism evidence="2 3">
    <name type="scientific">Chytriomyces confervae</name>
    <dbReference type="NCBI Taxonomy" id="246404"/>
    <lineage>
        <taxon>Eukaryota</taxon>
        <taxon>Fungi</taxon>
        <taxon>Fungi incertae sedis</taxon>
        <taxon>Chytridiomycota</taxon>
        <taxon>Chytridiomycota incertae sedis</taxon>
        <taxon>Chytridiomycetes</taxon>
        <taxon>Chytridiales</taxon>
        <taxon>Chytriomycetaceae</taxon>
        <taxon>Chytriomyces</taxon>
    </lineage>
</organism>
<evidence type="ECO:0008006" key="4">
    <source>
        <dbReference type="Google" id="ProtNLM"/>
    </source>
</evidence>
<dbReference type="GO" id="GO:0005829">
    <property type="term" value="C:cytosol"/>
    <property type="evidence" value="ECO:0007669"/>
    <property type="project" value="TreeGrafter"/>
</dbReference>
<dbReference type="GO" id="GO:0009966">
    <property type="term" value="P:regulation of signal transduction"/>
    <property type="evidence" value="ECO:0007669"/>
    <property type="project" value="InterPro"/>
</dbReference>
<comment type="caution">
    <text evidence="2">The sequence shown here is derived from an EMBL/GenBank/DDBJ whole genome shotgun (WGS) entry which is preliminary data.</text>
</comment>
<dbReference type="PANTHER" id="PTHR10933">
    <property type="entry name" value="IMMUNOGLOBULIN-BINDING PROTEIN 1"/>
    <property type="match status" value="1"/>
</dbReference>
<dbReference type="EMBL" id="QEAP01000708">
    <property type="protein sequence ID" value="TPX59758.1"/>
    <property type="molecule type" value="Genomic_DNA"/>
</dbReference>
<dbReference type="GO" id="GO:0035303">
    <property type="term" value="P:regulation of dephosphorylation"/>
    <property type="evidence" value="ECO:0007669"/>
    <property type="project" value="TreeGrafter"/>
</dbReference>
<dbReference type="Pfam" id="PF04177">
    <property type="entry name" value="TAP42"/>
    <property type="match status" value="1"/>
</dbReference>
<keyword evidence="3" id="KW-1185">Reference proteome</keyword>
<dbReference type="InterPro" id="IPR038511">
    <property type="entry name" value="TAP42/TAP46-like_sf"/>
</dbReference>
<dbReference type="Gene3D" id="1.25.40.540">
    <property type="entry name" value="TAP42-like family"/>
    <property type="match status" value="1"/>
</dbReference>
<gene>
    <name evidence="2" type="ORF">CcCBS67573_g09063</name>
</gene>